<keyword evidence="2" id="KW-1185">Reference proteome</keyword>
<evidence type="ECO:0000313" key="2">
    <source>
        <dbReference type="Proteomes" id="UP000536262"/>
    </source>
</evidence>
<comment type="caution">
    <text evidence="1">The sequence shown here is derived from an EMBL/GenBank/DDBJ whole genome shotgun (WGS) entry which is preliminary data.</text>
</comment>
<dbReference type="EMBL" id="JACHOU010000014">
    <property type="protein sequence ID" value="MBB6356499.1"/>
    <property type="molecule type" value="Genomic_DNA"/>
</dbReference>
<dbReference type="InterPro" id="IPR029044">
    <property type="entry name" value="Nucleotide-diphossugar_trans"/>
</dbReference>
<dbReference type="Proteomes" id="UP000536262">
    <property type="component" value="Unassembled WGS sequence"/>
</dbReference>
<organism evidence="1 2">
    <name type="scientific">Aminobacter aganoensis</name>
    <dbReference type="NCBI Taxonomy" id="83264"/>
    <lineage>
        <taxon>Bacteria</taxon>
        <taxon>Pseudomonadati</taxon>
        <taxon>Pseudomonadota</taxon>
        <taxon>Alphaproteobacteria</taxon>
        <taxon>Hyphomicrobiales</taxon>
        <taxon>Phyllobacteriaceae</taxon>
        <taxon>Aminobacter</taxon>
    </lineage>
</organism>
<dbReference type="AlphaFoldDB" id="A0A7X0FB68"/>
<proteinExistence type="predicted"/>
<sequence>MKIIVPCAGRSSRFPNMLPKWMLPDNDGLPMVYKAIRGLNAPVEDLVVTILAEHQQRFNAIEGLKRAFGQPVHCVVLDEPTSSQSETVVETLRRTGIDEPFLVKDSDNYFELGAIEEKFSYVSVASLEDFDQVNPQNKSYVQVDQEDIIINFREKKVISDLFSVGGYFFTEPKAFLAAYDEMLRGTRLAGGELYLSEIIAFMALNGHIFKARKAKSYEDWGTVTEWRRRLERQRVFLVSVDGFLFQRGSLYFEPYFDKVEANAAAVEAVRKMASAGHAVRYISIRPSHLEPLTRSQLKAQQLPEAPILFDCDVAQWALLTAPHPTLPFKTSDAIEVDPADHNLSERLGIAG</sequence>
<reference evidence="1 2" key="1">
    <citation type="submission" date="2020-08" db="EMBL/GenBank/DDBJ databases">
        <title>Genomic Encyclopedia of Type Strains, Phase IV (KMG-IV): sequencing the most valuable type-strain genomes for metagenomic binning, comparative biology and taxonomic classification.</title>
        <authorList>
            <person name="Goeker M."/>
        </authorList>
    </citation>
    <scope>NUCLEOTIDE SEQUENCE [LARGE SCALE GENOMIC DNA]</scope>
    <source>
        <strain evidence="1 2">DSM 7051</strain>
    </source>
</reference>
<dbReference type="SUPFAM" id="SSF53448">
    <property type="entry name" value="Nucleotide-diphospho-sugar transferases"/>
    <property type="match status" value="1"/>
</dbReference>
<dbReference type="Gene3D" id="3.90.550.10">
    <property type="entry name" value="Spore Coat Polysaccharide Biosynthesis Protein SpsA, Chain A"/>
    <property type="match status" value="1"/>
</dbReference>
<evidence type="ECO:0000313" key="1">
    <source>
        <dbReference type="EMBL" id="MBB6356499.1"/>
    </source>
</evidence>
<protein>
    <submittedName>
        <fullName evidence="1">Uncharacterized protein</fullName>
    </submittedName>
</protein>
<dbReference type="RefSeq" id="WP_184700931.1">
    <property type="nucleotide sequence ID" value="NZ_BAABEG010000002.1"/>
</dbReference>
<gene>
    <name evidence="1" type="ORF">GGR00_004311</name>
</gene>
<name>A0A7X0FB68_9HYPH</name>
<accession>A0A7X0FB68</accession>